<dbReference type="InterPro" id="IPR036052">
    <property type="entry name" value="TrpB-like_PALP_sf"/>
</dbReference>
<dbReference type="GO" id="GO:0004795">
    <property type="term" value="F:threonine synthase activity"/>
    <property type="evidence" value="ECO:0007669"/>
    <property type="project" value="UniProtKB-EC"/>
</dbReference>
<dbReference type="EMBL" id="SNRY01007162">
    <property type="protein sequence ID" value="KAA6310975.1"/>
    <property type="molecule type" value="Genomic_DNA"/>
</dbReference>
<evidence type="ECO:0000313" key="2">
    <source>
        <dbReference type="EMBL" id="KAA6310975.1"/>
    </source>
</evidence>
<feature type="non-terminal residue" evidence="2">
    <location>
        <position position="1"/>
    </location>
</feature>
<reference evidence="2" key="1">
    <citation type="submission" date="2019-03" db="EMBL/GenBank/DDBJ databases">
        <title>Single cell metagenomics reveals metabolic interactions within the superorganism composed of flagellate Streblomastix strix and complex community of Bacteroidetes bacteria on its surface.</title>
        <authorList>
            <person name="Treitli S.C."/>
            <person name="Kolisko M."/>
            <person name="Husnik F."/>
            <person name="Keeling P."/>
            <person name="Hampl V."/>
        </authorList>
    </citation>
    <scope>NUCLEOTIDE SEQUENCE</scope>
    <source>
        <strain evidence="2">STM</strain>
    </source>
</reference>
<accession>A0A5J4PNF6</accession>
<proteinExistence type="predicted"/>
<dbReference type="InterPro" id="IPR001926">
    <property type="entry name" value="TrpB-like_PALP"/>
</dbReference>
<feature type="domain" description="Tryptophan synthase beta chain-like PALP" evidence="1">
    <location>
        <begin position="10"/>
        <end position="148"/>
    </location>
</feature>
<evidence type="ECO:0000259" key="1">
    <source>
        <dbReference type="Pfam" id="PF00291"/>
    </source>
</evidence>
<comment type="caution">
    <text evidence="2">The sequence shown here is derived from an EMBL/GenBank/DDBJ whole genome shotgun (WGS) entry which is preliminary data.</text>
</comment>
<protein>
    <submittedName>
        <fullName evidence="2">Threonine synthase</fullName>
        <ecNumber evidence="2">4.2.3.1</ecNumber>
    </submittedName>
</protein>
<keyword evidence="2" id="KW-0456">Lyase</keyword>
<dbReference type="AlphaFoldDB" id="A0A5J4PNF6"/>
<dbReference type="Pfam" id="PF00291">
    <property type="entry name" value="PALP"/>
    <property type="match status" value="1"/>
</dbReference>
<dbReference type="EC" id="4.2.3.1" evidence="2"/>
<dbReference type="SUPFAM" id="SSF53686">
    <property type="entry name" value="Tryptophan synthase beta subunit-like PLP-dependent enzymes"/>
    <property type="match status" value="1"/>
</dbReference>
<name>A0A5J4PNF6_9ZZZZ</name>
<dbReference type="InterPro" id="IPR051166">
    <property type="entry name" value="Threonine_Synthase"/>
</dbReference>
<dbReference type="PANTHER" id="PTHR42690">
    <property type="entry name" value="THREONINE SYNTHASE FAMILY MEMBER"/>
    <property type="match status" value="1"/>
</dbReference>
<organism evidence="2">
    <name type="scientific">termite gut metagenome</name>
    <dbReference type="NCBI Taxonomy" id="433724"/>
    <lineage>
        <taxon>unclassified sequences</taxon>
        <taxon>metagenomes</taxon>
        <taxon>organismal metagenomes</taxon>
    </lineage>
</organism>
<dbReference type="Gene3D" id="3.40.50.1100">
    <property type="match status" value="1"/>
</dbReference>
<sequence length="205" mass="22806">YYFYAYAQLKKLGKANNIVVCVPSGNFGNITAGLFAKRMGLPVIRFIAANNTNDIFYQYLQTGKYNARPSIATVANAMDVGDPSNFARVLDLYNHSHTAISTDISGATYTDEQIRETVKKVYQETHYLLDPHGACGYRALEDLLQPGQTGIFLETAHPAKFLETVEAIIGAKVEVPAKLQEFMKGEKKSLTMTKDFAAFKEYLLN</sequence>
<gene>
    <name evidence="2" type="ORF">EZS27_037813</name>
</gene>
<dbReference type="PANTHER" id="PTHR42690:SF1">
    <property type="entry name" value="THREONINE SYNTHASE-LIKE 2"/>
    <property type="match status" value="1"/>
</dbReference>